<accession>A0A195EE14</accession>
<protein>
    <submittedName>
        <fullName evidence="2">Uncharacterized protein</fullName>
    </submittedName>
</protein>
<evidence type="ECO:0000313" key="2">
    <source>
        <dbReference type="EMBL" id="KYN23443.1"/>
    </source>
</evidence>
<proteinExistence type="predicted"/>
<dbReference type="EMBL" id="KQ979039">
    <property type="protein sequence ID" value="KYN23443.1"/>
    <property type="molecule type" value="Genomic_DNA"/>
</dbReference>
<name>A0A195EE14_9HYME</name>
<sequence>MASLRNDKLSRGEESGERPSRNAGRRRGGRSSTQTRTRNVKPAQRPRSPTSSRCNDAAYQRMLNVHFLNSDYIYLSVNHVNERKQNPWELFVNLPLLILIISLAKEFNCIYLNSG</sequence>
<evidence type="ECO:0000256" key="1">
    <source>
        <dbReference type="SAM" id="MobiDB-lite"/>
    </source>
</evidence>
<gene>
    <name evidence="2" type="ORF">ALC57_04317</name>
</gene>
<feature type="region of interest" description="Disordered" evidence="1">
    <location>
        <begin position="1"/>
        <end position="55"/>
    </location>
</feature>
<organism evidence="2 3">
    <name type="scientific">Trachymyrmex cornetzi</name>
    <dbReference type="NCBI Taxonomy" id="471704"/>
    <lineage>
        <taxon>Eukaryota</taxon>
        <taxon>Metazoa</taxon>
        <taxon>Ecdysozoa</taxon>
        <taxon>Arthropoda</taxon>
        <taxon>Hexapoda</taxon>
        <taxon>Insecta</taxon>
        <taxon>Pterygota</taxon>
        <taxon>Neoptera</taxon>
        <taxon>Endopterygota</taxon>
        <taxon>Hymenoptera</taxon>
        <taxon>Apocrita</taxon>
        <taxon>Aculeata</taxon>
        <taxon>Formicoidea</taxon>
        <taxon>Formicidae</taxon>
        <taxon>Myrmicinae</taxon>
        <taxon>Trachymyrmex</taxon>
    </lineage>
</organism>
<evidence type="ECO:0000313" key="3">
    <source>
        <dbReference type="Proteomes" id="UP000078492"/>
    </source>
</evidence>
<keyword evidence="3" id="KW-1185">Reference proteome</keyword>
<reference evidence="2 3" key="1">
    <citation type="submission" date="2015-09" db="EMBL/GenBank/DDBJ databases">
        <title>Trachymyrmex cornetzi WGS genome.</title>
        <authorList>
            <person name="Nygaard S."/>
            <person name="Hu H."/>
            <person name="Boomsma J."/>
            <person name="Zhang G."/>
        </authorList>
    </citation>
    <scope>NUCLEOTIDE SEQUENCE [LARGE SCALE GENOMIC DNA]</scope>
    <source>
        <strain evidence="2">Tcor2-1</strain>
        <tissue evidence="2">Whole body</tissue>
    </source>
</reference>
<dbReference type="AlphaFoldDB" id="A0A195EE14"/>
<feature type="compositionally biased region" description="Basic and acidic residues" evidence="1">
    <location>
        <begin position="1"/>
        <end position="20"/>
    </location>
</feature>
<dbReference type="Proteomes" id="UP000078492">
    <property type="component" value="Unassembled WGS sequence"/>
</dbReference>